<evidence type="ECO:0000256" key="2">
    <source>
        <dbReference type="ARBA" id="ARBA00022679"/>
    </source>
</evidence>
<keyword evidence="11" id="KW-0511">Multifunctional enzyme</keyword>
<keyword evidence="1" id="KW-0645">Protease</keyword>
<keyword evidence="14" id="KW-0695">RNA-directed DNA polymerase</keyword>
<proteinExistence type="predicted"/>
<evidence type="ECO:0000256" key="5">
    <source>
        <dbReference type="ARBA" id="ARBA00022750"/>
    </source>
</evidence>
<dbReference type="SUPFAM" id="SSF56672">
    <property type="entry name" value="DNA/RNA polymerases"/>
    <property type="match status" value="1"/>
</dbReference>
<dbReference type="Proteomes" id="UP001151760">
    <property type="component" value="Unassembled WGS sequence"/>
</dbReference>
<keyword evidence="12" id="KW-0862">Zinc</keyword>
<dbReference type="InterPro" id="IPR050951">
    <property type="entry name" value="Retrovirus_Pol_polyprotein"/>
</dbReference>
<protein>
    <submittedName>
        <fullName evidence="14">Reverse transcriptase domain-containing protein</fullName>
    </submittedName>
</protein>
<keyword evidence="5" id="KW-0064">Aspartyl protease</keyword>
<evidence type="ECO:0000313" key="15">
    <source>
        <dbReference type="Proteomes" id="UP001151760"/>
    </source>
</evidence>
<keyword evidence="6" id="KW-0255">Endonuclease</keyword>
<name>A0ABQ5H9K2_9ASTR</name>
<dbReference type="InterPro" id="IPR021109">
    <property type="entry name" value="Peptidase_aspartic_dom_sf"/>
</dbReference>
<keyword evidence="4" id="KW-0378">Hydrolase</keyword>
<organism evidence="14 15">
    <name type="scientific">Tanacetum coccineum</name>
    <dbReference type="NCBI Taxonomy" id="301880"/>
    <lineage>
        <taxon>Eukaryota</taxon>
        <taxon>Viridiplantae</taxon>
        <taxon>Streptophyta</taxon>
        <taxon>Embryophyta</taxon>
        <taxon>Tracheophyta</taxon>
        <taxon>Spermatophyta</taxon>
        <taxon>Magnoliopsida</taxon>
        <taxon>eudicotyledons</taxon>
        <taxon>Gunneridae</taxon>
        <taxon>Pentapetalae</taxon>
        <taxon>asterids</taxon>
        <taxon>campanulids</taxon>
        <taxon>Asterales</taxon>
        <taxon>Asteraceae</taxon>
        <taxon>Asteroideae</taxon>
        <taxon>Anthemideae</taxon>
        <taxon>Anthemidinae</taxon>
        <taxon>Tanacetum</taxon>
    </lineage>
</organism>
<dbReference type="PANTHER" id="PTHR37984:SF5">
    <property type="entry name" value="PROTEIN NYNRIN-LIKE"/>
    <property type="match status" value="1"/>
</dbReference>
<evidence type="ECO:0000256" key="8">
    <source>
        <dbReference type="ARBA" id="ARBA00022884"/>
    </source>
</evidence>
<sequence>VKAYSATPAEDNGYGGNLPLCRKCDLHHTGPCTVKCNTCNKVGYLTKNSQNKRPATGSNQLPVTVICHACGEKGHYTNQCRKTNINAQGRAYMLRDRKAHQDPNVVTGMFLLNQHLARVLFDSGADKSFISTSLASMLNIPPITIDTFYDIEMADRNLVSTNTVIQGCTLTLLNQPFEINPMPIKLGSFDVVIGMDWLSKYHARIICDEKFVHIPIDDETLIIRGDRSKTRLNLISCIKTERYISRGCQVFVAQVMKKKPDKKRLEDIPVVREFPEVFPKDLPGLPPIRQVEFQIDLILGATPVARAPHRLAPSEMQGLSNQHQELSDRGFIRPSTSPWGAPDLFVKKKDGSFRMYIDYQELNKLTVKNRYPLPKIDDLFDQLQVFIDIFLIYSYSCNEEEHANHLRIILELLKKEKLYAKFSKCDFWIRIVQFLGHLIDSQGLHVDPAKIEAVKNWASPTTPTEVRQFLGLAGYYRRFIKDFSKIAKSLTELTQKNKKYIWGEDQESAFQLLKQKLCEAPILALPEGNDDFVVYCDASHQGLGAVLMQREKVIAYAS</sequence>
<keyword evidence="12" id="KW-0479">Metal-binding</keyword>
<dbReference type="CDD" id="cd00303">
    <property type="entry name" value="retropepsin_like"/>
    <property type="match status" value="1"/>
</dbReference>
<keyword evidence="3" id="KW-0548">Nucleotidyltransferase</keyword>
<keyword evidence="7" id="KW-0460">Magnesium</keyword>
<dbReference type="InterPro" id="IPR001878">
    <property type="entry name" value="Znf_CCHC"/>
</dbReference>
<dbReference type="Gene3D" id="3.30.70.270">
    <property type="match status" value="3"/>
</dbReference>
<dbReference type="InterPro" id="IPR041577">
    <property type="entry name" value="RT_RNaseH_2"/>
</dbReference>
<feature type="domain" description="CCHC-type" evidence="13">
    <location>
        <begin position="67"/>
        <end position="82"/>
    </location>
</feature>
<keyword evidence="15" id="KW-1185">Reference proteome</keyword>
<dbReference type="Pfam" id="PF17919">
    <property type="entry name" value="RT_RNaseH_2"/>
    <property type="match status" value="1"/>
</dbReference>
<dbReference type="InterPro" id="IPR043128">
    <property type="entry name" value="Rev_trsase/Diguanyl_cyclase"/>
</dbReference>
<evidence type="ECO:0000256" key="4">
    <source>
        <dbReference type="ARBA" id="ARBA00022722"/>
    </source>
</evidence>
<dbReference type="PANTHER" id="PTHR37984">
    <property type="entry name" value="PROTEIN CBG26694"/>
    <property type="match status" value="1"/>
</dbReference>
<evidence type="ECO:0000256" key="11">
    <source>
        <dbReference type="ARBA" id="ARBA00023268"/>
    </source>
</evidence>
<keyword evidence="8" id="KW-0694">RNA-binding</keyword>
<dbReference type="SUPFAM" id="SSF50630">
    <property type="entry name" value="Acid proteases"/>
    <property type="match status" value="1"/>
</dbReference>
<evidence type="ECO:0000256" key="7">
    <source>
        <dbReference type="ARBA" id="ARBA00022842"/>
    </source>
</evidence>
<dbReference type="Gene3D" id="2.40.70.10">
    <property type="entry name" value="Acid Proteases"/>
    <property type="match status" value="1"/>
</dbReference>
<dbReference type="InterPro" id="IPR001969">
    <property type="entry name" value="Aspartic_peptidase_AS"/>
</dbReference>
<dbReference type="CDD" id="cd01647">
    <property type="entry name" value="RT_LTR"/>
    <property type="match status" value="1"/>
</dbReference>
<reference evidence="14" key="2">
    <citation type="submission" date="2022-01" db="EMBL/GenBank/DDBJ databases">
        <authorList>
            <person name="Yamashiro T."/>
            <person name="Shiraishi A."/>
            <person name="Satake H."/>
            <person name="Nakayama K."/>
        </authorList>
    </citation>
    <scope>NUCLEOTIDE SEQUENCE</scope>
</reference>
<feature type="non-terminal residue" evidence="14">
    <location>
        <position position="1"/>
    </location>
</feature>
<gene>
    <name evidence="14" type="ORF">Tco_1058616</name>
</gene>
<keyword evidence="12" id="KW-0863">Zinc-finger</keyword>
<dbReference type="Gene3D" id="4.10.60.10">
    <property type="entry name" value="Zinc finger, CCHC-type"/>
    <property type="match status" value="1"/>
</dbReference>
<reference evidence="14" key="1">
    <citation type="journal article" date="2022" name="Int. J. Mol. Sci.">
        <title>Draft Genome of Tanacetum Coccineum: Genomic Comparison of Closely Related Tanacetum-Family Plants.</title>
        <authorList>
            <person name="Yamashiro T."/>
            <person name="Shiraishi A."/>
            <person name="Nakayama K."/>
            <person name="Satake H."/>
        </authorList>
    </citation>
    <scope>NUCLEOTIDE SEQUENCE</scope>
</reference>
<dbReference type="EMBL" id="BQNB010019342">
    <property type="protein sequence ID" value="GJT84274.1"/>
    <property type="molecule type" value="Genomic_DNA"/>
</dbReference>
<dbReference type="InterPro" id="IPR036875">
    <property type="entry name" value="Znf_CCHC_sf"/>
</dbReference>
<keyword evidence="10" id="KW-0238">DNA-binding</keyword>
<keyword evidence="2" id="KW-0808">Transferase</keyword>
<evidence type="ECO:0000256" key="3">
    <source>
        <dbReference type="ARBA" id="ARBA00022695"/>
    </source>
</evidence>
<evidence type="ECO:0000256" key="9">
    <source>
        <dbReference type="ARBA" id="ARBA00022908"/>
    </source>
</evidence>
<dbReference type="Pfam" id="PF08284">
    <property type="entry name" value="RVP_2"/>
    <property type="match status" value="1"/>
</dbReference>
<dbReference type="SUPFAM" id="SSF57756">
    <property type="entry name" value="Retrovirus zinc finger-like domains"/>
    <property type="match status" value="1"/>
</dbReference>
<evidence type="ECO:0000313" key="14">
    <source>
        <dbReference type="EMBL" id="GJT84274.1"/>
    </source>
</evidence>
<evidence type="ECO:0000256" key="6">
    <source>
        <dbReference type="ARBA" id="ARBA00022759"/>
    </source>
</evidence>
<dbReference type="PROSITE" id="PS50158">
    <property type="entry name" value="ZF_CCHC"/>
    <property type="match status" value="1"/>
</dbReference>
<comment type="caution">
    <text evidence="14">The sequence shown here is derived from an EMBL/GenBank/DDBJ whole genome shotgun (WGS) entry which is preliminary data.</text>
</comment>
<evidence type="ECO:0000256" key="12">
    <source>
        <dbReference type="PROSITE-ProRule" id="PRU00047"/>
    </source>
</evidence>
<evidence type="ECO:0000256" key="1">
    <source>
        <dbReference type="ARBA" id="ARBA00022670"/>
    </source>
</evidence>
<dbReference type="InterPro" id="IPR043502">
    <property type="entry name" value="DNA/RNA_pol_sf"/>
</dbReference>
<evidence type="ECO:0000256" key="10">
    <source>
        <dbReference type="ARBA" id="ARBA00023125"/>
    </source>
</evidence>
<evidence type="ECO:0000259" key="13">
    <source>
        <dbReference type="PROSITE" id="PS50158"/>
    </source>
</evidence>
<accession>A0ABQ5H9K2</accession>
<keyword evidence="4" id="KW-0540">Nuclease</keyword>
<dbReference type="Gene3D" id="3.10.10.10">
    <property type="entry name" value="HIV Type 1 Reverse Transcriptase, subunit A, domain 1"/>
    <property type="match status" value="1"/>
</dbReference>
<dbReference type="GO" id="GO:0003964">
    <property type="term" value="F:RNA-directed DNA polymerase activity"/>
    <property type="evidence" value="ECO:0007669"/>
    <property type="project" value="UniProtKB-KW"/>
</dbReference>
<keyword evidence="9" id="KW-0229">DNA integration</keyword>
<dbReference type="PROSITE" id="PS00141">
    <property type="entry name" value="ASP_PROTEASE"/>
    <property type="match status" value="1"/>
</dbReference>